<dbReference type="AlphaFoldDB" id="A0A5C4T6U9"/>
<organism evidence="5 6">
    <name type="scientific">Paenibacillus hemerocallicola</name>
    <dbReference type="NCBI Taxonomy" id="1172614"/>
    <lineage>
        <taxon>Bacteria</taxon>
        <taxon>Bacillati</taxon>
        <taxon>Bacillota</taxon>
        <taxon>Bacilli</taxon>
        <taxon>Bacillales</taxon>
        <taxon>Paenibacillaceae</taxon>
        <taxon>Paenibacillus</taxon>
    </lineage>
</organism>
<dbReference type="PROSITE" id="PS01124">
    <property type="entry name" value="HTH_ARAC_FAMILY_2"/>
    <property type="match status" value="1"/>
</dbReference>
<dbReference type="Proteomes" id="UP000307943">
    <property type="component" value="Unassembled WGS sequence"/>
</dbReference>
<dbReference type="InterPro" id="IPR009057">
    <property type="entry name" value="Homeodomain-like_sf"/>
</dbReference>
<sequence length="312" mass="35097">MDSGGGLTMVKDGRIKPKPPRWNKDIVDRLNDFPVVMVTDQWLVGSDLHYQPGLEIHLTLEGSGAMVVGRRVFPQFPRSVLLFRGNTPHQMISKGRYKRRVICLNLGESEPLPANVQALRYLVDCSWIPVDGCLGTMLSPPQFRQVDGMCRLLQYELERKETGWECMAVSLALQLSVYLQRVLQKSGSPAAWPGNRQPNELVRHCSDYVCGHLGERLTLKEMAKRFAASEEHLTRCFKKETGISFYQYVIVQRVAEAKRLLLAAPDMSIAEIAELTGFPSPSAFGRHFKLLLGMRPSELRRGNAADAAESDR</sequence>
<dbReference type="GO" id="GO:0003700">
    <property type="term" value="F:DNA-binding transcription factor activity"/>
    <property type="evidence" value="ECO:0007669"/>
    <property type="project" value="InterPro"/>
</dbReference>
<evidence type="ECO:0000256" key="3">
    <source>
        <dbReference type="ARBA" id="ARBA00023163"/>
    </source>
</evidence>
<gene>
    <name evidence="5" type="ORF">FE784_22755</name>
</gene>
<evidence type="ECO:0000313" key="6">
    <source>
        <dbReference type="Proteomes" id="UP000307943"/>
    </source>
</evidence>
<keyword evidence="2" id="KW-0238">DNA-binding</keyword>
<dbReference type="Gene3D" id="1.10.10.60">
    <property type="entry name" value="Homeodomain-like"/>
    <property type="match status" value="2"/>
</dbReference>
<keyword evidence="6" id="KW-1185">Reference proteome</keyword>
<evidence type="ECO:0000313" key="5">
    <source>
        <dbReference type="EMBL" id="TNJ63979.1"/>
    </source>
</evidence>
<dbReference type="GO" id="GO:0043565">
    <property type="term" value="F:sequence-specific DNA binding"/>
    <property type="evidence" value="ECO:0007669"/>
    <property type="project" value="InterPro"/>
</dbReference>
<dbReference type="Gene3D" id="2.60.120.10">
    <property type="entry name" value="Jelly Rolls"/>
    <property type="match status" value="1"/>
</dbReference>
<dbReference type="SMART" id="SM00342">
    <property type="entry name" value="HTH_ARAC"/>
    <property type="match status" value="1"/>
</dbReference>
<dbReference type="EMBL" id="VDCQ01000035">
    <property type="protein sequence ID" value="TNJ63979.1"/>
    <property type="molecule type" value="Genomic_DNA"/>
</dbReference>
<reference evidence="5 6" key="1">
    <citation type="submission" date="2019-05" db="EMBL/GenBank/DDBJ databases">
        <title>We sequenced the genome of Paenibacillus hemerocallicola KCTC 33185 for further insight into its adaptation and study the phylogeny of Paenibacillus.</title>
        <authorList>
            <person name="Narsing Rao M.P."/>
        </authorList>
    </citation>
    <scope>NUCLEOTIDE SEQUENCE [LARGE SCALE GENOMIC DNA]</scope>
    <source>
        <strain evidence="5 6">KCTC 33185</strain>
    </source>
</reference>
<protein>
    <submittedName>
        <fullName evidence="5">Helix-turn-helix domain-containing protein</fullName>
    </submittedName>
</protein>
<dbReference type="PANTHER" id="PTHR46796">
    <property type="entry name" value="HTH-TYPE TRANSCRIPTIONAL ACTIVATOR RHAS-RELATED"/>
    <property type="match status" value="1"/>
</dbReference>
<dbReference type="Pfam" id="PF12833">
    <property type="entry name" value="HTH_18"/>
    <property type="match status" value="1"/>
</dbReference>
<keyword evidence="3" id="KW-0804">Transcription</keyword>
<dbReference type="OrthoDB" id="247151at2"/>
<dbReference type="InterPro" id="IPR037923">
    <property type="entry name" value="HTH-like"/>
</dbReference>
<name>A0A5C4T6U9_9BACL</name>
<keyword evidence="1" id="KW-0805">Transcription regulation</keyword>
<evidence type="ECO:0000259" key="4">
    <source>
        <dbReference type="PROSITE" id="PS01124"/>
    </source>
</evidence>
<comment type="caution">
    <text evidence="5">The sequence shown here is derived from an EMBL/GenBank/DDBJ whole genome shotgun (WGS) entry which is preliminary data.</text>
</comment>
<dbReference type="InterPro" id="IPR018060">
    <property type="entry name" value="HTH_AraC"/>
</dbReference>
<evidence type="ECO:0000256" key="1">
    <source>
        <dbReference type="ARBA" id="ARBA00023015"/>
    </source>
</evidence>
<dbReference type="InterPro" id="IPR050204">
    <property type="entry name" value="AraC_XylS_family_regulators"/>
</dbReference>
<dbReference type="InterPro" id="IPR014710">
    <property type="entry name" value="RmlC-like_jellyroll"/>
</dbReference>
<proteinExistence type="predicted"/>
<dbReference type="SUPFAM" id="SSF46689">
    <property type="entry name" value="Homeodomain-like"/>
    <property type="match status" value="2"/>
</dbReference>
<dbReference type="SUPFAM" id="SSF51215">
    <property type="entry name" value="Regulatory protein AraC"/>
    <property type="match status" value="1"/>
</dbReference>
<accession>A0A5C4T6U9</accession>
<feature type="domain" description="HTH araC/xylS-type" evidence="4">
    <location>
        <begin position="203"/>
        <end position="302"/>
    </location>
</feature>
<evidence type="ECO:0000256" key="2">
    <source>
        <dbReference type="ARBA" id="ARBA00023125"/>
    </source>
</evidence>